<dbReference type="EnsemblPlants" id="Pp3c17_13679V3.2">
    <property type="protein sequence ID" value="Pp3c17_13679V3.2"/>
    <property type="gene ID" value="Pp3c17_13679"/>
</dbReference>
<name>A0A7I4B6G0_PHYPA</name>
<reference evidence="4" key="3">
    <citation type="submission" date="2020-12" db="UniProtKB">
        <authorList>
            <consortium name="EnsemblPlants"/>
        </authorList>
    </citation>
    <scope>IDENTIFICATION</scope>
</reference>
<dbReference type="AlphaFoldDB" id="A0A7I4B6G0"/>
<dbReference type="GeneID" id="112294782"/>
<keyword evidence="1" id="KW-0863">Zinc-finger</keyword>
<dbReference type="PROSITE" id="PS50157">
    <property type="entry name" value="ZINC_FINGER_C2H2_2"/>
    <property type="match status" value="1"/>
</dbReference>
<dbReference type="EMBL" id="ABEU02000017">
    <property type="status" value="NOT_ANNOTATED_CDS"/>
    <property type="molecule type" value="Genomic_DNA"/>
</dbReference>
<feature type="compositionally biased region" description="Low complexity" evidence="2">
    <location>
        <begin position="1"/>
        <end position="19"/>
    </location>
</feature>
<feature type="domain" description="C2H2-type" evidence="3">
    <location>
        <begin position="72"/>
        <end position="99"/>
    </location>
</feature>
<keyword evidence="5" id="KW-1185">Reference proteome</keyword>
<evidence type="ECO:0000313" key="4">
    <source>
        <dbReference type="EnsemblPlants" id="Pp3c17_13679V3.2"/>
    </source>
</evidence>
<feature type="compositionally biased region" description="Polar residues" evidence="2">
    <location>
        <begin position="178"/>
        <end position="205"/>
    </location>
</feature>
<feature type="region of interest" description="Disordered" evidence="2">
    <location>
        <begin position="173"/>
        <end position="206"/>
    </location>
</feature>
<dbReference type="Gramene" id="Pp3c17_13679V3.2">
    <property type="protein sequence ID" value="Pp3c17_13679V3.2"/>
    <property type="gene ID" value="Pp3c17_13679"/>
</dbReference>
<keyword evidence="1" id="KW-0479">Metal-binding</keyword>
<proteinExistence type="predicted"/>
<dbReference type="OrthoDB" id="1106606at2759"/>
<dbReference type="KEGG" id="ppp:112294782"/>
<dbReference type="PROSITE" id="PS00028">
    <property type="entry name" value="ZINC_FINGER_C2H2_1"/>
    <property type="match status" value="1"/>
</dbReference>
<reference evidence="4 5" key="1">
    <citation type="journal article" date="2008" name="Science">
        <title>The Physcomitrella genome reveals evolutionary insights into the conquest of land by plants.</title>
        <authorList>
            <person name="Rensing S."/>
            <person name="Lang D."/>
            <person name="Zimmer A."/>
            <person name="Terry A."/>
            <person name="Salamov A."/>
            <person name="Shapiro H."/>
            <person name="Nishiyama T."/>
            <person name="Perroud P.-F."/>
            <person name="Lindquist E."/>
            <person name="Kamisugi Y."/>
            <person name="Tanahashi T."/>
            <person name="Sakakibara K."/>
            <person name="Fujita T."/>
            <person name="Oishi K."/>
            <person name="Shin-I T."/>
            <person name="Kuroki Y."/>
            <person name="Toyoda A."/>
            <person name="Suzuki Y."/>
            <person name="Hashimoto A."/>
            <person name="Yamaguchi K."/>
            <person name="Sugano A."/>
            <person name="Kohara Y."/>
            <person name="Fujiyama A."/>
            <person name="Anterola A."/>
            <person name="Aoki S."/>
            <person name="Ashton N."/>
            <person name="Barbazuk W.B."/>
            <person name="Barker E."/>
            <person name="Bennetzen J."/>
            <person name="Bezanilla M."/>
            <person name="Blankenship R."/>
            <person name="Cho S.H."/>
            <person name="Dutcher S."/>
            <person name="Estelle M."/>
            <person name="Fawcett J.A."/>
            <person name="Gundlach H."/>
            <person name="Hanada K."/>
            <person name="Heyl A."/>
            <person name="Hicks K.A."/>
            <person name="Hugh J."/>
            <person name="Lohr M."/>
            <person name="Mayer K."/>
            <person name="Melkozernov A."/>
            <person name="Murata T."/>
            <person name="Nelson D."/>
            <person name="Pils B."/>
            <person name="Prigge M."/>
            <person name="Reiss B."/>
            <person name="Renner T."/>
            <person name="Rombauts S."/>
            <person name="Rushton P."/>
            <person name="Sanderfoot A."/>
            <person name="Schween G."/>
            <person name="Shiu S.-H."/>
            <person name="Stueber K."/>
            <person name="Theodoulou F.L."/>
            <person name="Tu H."/>
            <person name="Van de Peer Y."/>
            <person name="Verrier P.J."/>
            <person name="Waters E."/>
            <person name="Wood A."/>
            <person name="Yang L."/>
            <person name="Cove D."/>
            <person name="Cuming A."/>
            <person name="Hasebe M."/>
            <person name="Lucas S."/>
            <person name="Mishler D.B."/>
            <person name="Reski R."/>
            <person name="Grigoriev I."/>
            <person name="Quatrano R.S."/>
            <person name="Boore J.L."/>
        </authorList>
    </citation>
    <scope>NUCLEOTIDE SEQUENCE [LARGE SCALE GENOMIC DNA]</scope>
    <source>
        <strain evidence="4 5">cv. Gransden 2004</strain>
    </source>
</reference>
<feature type="region of interest" description="Disordered" evidence="2">
    <location>
        <begin position="1"/>
        <end position="26"/>
    </location>
</feature>
<sequence>MDRISSASSSVHSGDAAAAPSCHKRSRKAGIYADHSQGRKPPPSVPTILFDWNGVGGVAQNTKLGENGDKKFKCRFCPKSYSKSQALGGHMNGHHEARDLEKWKEYERLCHKYPAATTNSSRQGISSWDPFPQMQIHHLLCGASAVTQQALRKEAIAGVSGVQSVGVLGQQQIHKPEQSWSNMKTPRHQNQPQLTHQSQGQQNHRSSLHLEPWQYGTSVGGGGHLPNNAFQNIPHNPTALGLEAVDVNFQQKASMQVMFGLSLGAPTTMEAPSSSRFPPHQMLNPGLMGSEYVFDAGHGNNTSSAVTSHSRVNCANPQSFQQVMHSSSPRAITYPPNPGVVSSLRSIPVQIAQDAPPFPQPAFDCTTSNLIPPTSLRHLVTRVPSGDIPVQVPQQPLEDERDTSLQGIQTTFSSEQSMGVEIIPNLPEPASNSDKFDDSFNWFECYGLEGQGGLEETIHEKPWFRTPK</sequence>
<dbReference type="RefSeq" id="XP_024401379.1">
    <property type="nucleotide sequence ID" value="XM_024545611.2"/>
</dbReference>
<dbReference type="Gene3D" id="3.30.160.60">
    <property type="entry name" value="Classic Zinc Finger"/>
    <property type="match status" value="1"/>
</dbReference>
<dbReference type="InterPro" id="IPR036236">
    <property type="entry name" value="Znf_C2H2_sf"/>
</dbReference>
<accession>A0A7I4B6G0</accession>
<dbReference type="InParanoid" id="A0A7I4B6G0"/>
<dbReference type="InterPro" id="IPR013087">
    <property type="entry name" value="Znf_C2H2_type"/>
</dbReference>
<evidence type="ECO:0000313" key="5">
    <source>
        <dbReference type="Proteomes" id="UP000006727"/>
    </source>
</evidence>
<evidence type="ECO:0000256" key="1">
    <source>
        <dbReference type="PROSITE-ProRule" id="PRU00042"/>
    </source>
</evidence>
<evidence type="ECO:0000256" key="2">
    <source>
        <dbReference type="SAM" id="MobiDB-lite"/>
    </source>
</evidence>
<keyword evidence="1" id="KW-0862">Zinc</keyword>
<gene>
    <name evidence="4" type="primary">LOC112294782</name>
</gene>
<dbReference type="GO" id="GO:0008270">
    <property type="term" value="F:zinc ion binding"/>
    <property type="evidence" value="ECO:0007669"/>
    <property type="project" value="UniProtKB-KW"/>
</dbReference>
<dbReference type="SUPFAM" id="SSF57667">
    <property type="entry name" value="beta-beta-alpha zinc fingers"/>
    <property type="match status" value="1"/>
</dbReference>
<evidence type="ECO:0000259" key="3">
    <source>
        <dbReference type="PROSITE" id="PS50157"/>
    </source>
</evidence>
<dbReference type="Proteomes" id="UP000006727">
    <property type="component" value="Chromosome 17"/>
</dbReference>
<reference evidence="4 5" key="2">
    <citation type="journal article" date="2018" name="Plant J.">
        <title>The Physcomitrella patens chromosome-scale assembly reveals moss genome structure and evolution.</title>
        <authorList>
            <person name="Lang D."/>
            <person name="Ullrich K.K."/>
            <person name="Murat F."/>
            <person name="Fuchs J."/>
            <person name="Jenkins J."/>
            <person name="Haas F.B."/>
            <person name="Piednoel M."/>
            <person name="Gundlach H."/>
            <person name="Van Bel M."/>
            <person name="Meyberg R."/>
            <person name="Vives C."/>
            <person name="Morata J."/>
            <person name="Symeonidi A."/>
            <person name="Hiss M."/>
            <person name="Muchero W."/>
            <person name="Kamisugi Y."/>
            <person name="Saleh O."/>
            <person name="Blanc G."/>
            <person name="Decker E.L."/>
            <person name="van Gessel N."/>
            <person name="Grimwood J."/>
            <person name="Hayes R.D."/>
            <person name="Graham S.W."/>
            <person name="Gunter L.E."/>
            <person name="McDaniel S.F."/>
            <person name="Hoernstein S.N.W."/>
            <person name="Larsson A."/>
            <person name="Li F.W."/>
            <person name="Perroud P.F."/>
            <person name="Phillips J."/>
            <person name="Ranjan P."/>
            <person name="Rokshar D.S."/>
            <person name="Rothfels C.J."/>
            <person name="Schneider L."/>
            <person name="Shu S."/>
            <person name="Stevenson D.W."/>
            <person name="Thummler F."/>
            <person name="Tillich M."/>
            <person name="Villarreal Aguilar J.C."/>
            <person name="Widiez T."/>
            <person name="Wong G.K."/>
            <person name="Wymore A."/>
            <person name="Zhang Y."/>
            <person name="Zimmer A.D."/>
            <person name="Quatrano R.S."/>
            <person name="Mayer K.F.X."/>
            <person name="Goodstein D."/>
            <person name="Casacuberta J.M."/>
            <person name="Vandepoele K."/>
            <person name="Reski R."/>
            <person name="Cuming A.C."/>
            <person name="Tuskan G.A."/>
            <person name="Maumus F."/>
            <person name="Salse J."/>
            <person name="Schmutz J."/>
            <person name="Rensing S.A."/>
        </authorList>
    </citation>
    <scope>NUCLEOTIDE SEQUENCE [LARGE SCALE GENOMIC DNA]</scope>
    <source>
        <strain evidence="4 5">cv. Gransden 2004</strain>
    </source>
</reference>
<organism evidence="4 5">
    <name type="scientific">Physcomitrium patens</name>
    <name type="common">Spreading-leaved earth moss</name>
    <name type="synonym">Physcomitrella patens</name>
    <dbReference type="NCBI Taxonomy" id="3218"/>
    <lineage>
        <taxon>Eukaryota</taxon>
        <taxon>Viridiplantae</taxon>
        <taxon>Streptophyta</taxon>
        <taxon>Embryophyta</taxon>
        <taxon>Bryophyta</taxon>
        <taxon>Bryophytina</taxon>
        <taxon>Bryopsida</taxon>
        <taxon>Funariidae</taxon>
        <taxon>Funariales</taxon>
        <taxon>Funariaceae</taxon>
        <taxon>Physcomitrium</taxon>
    </lineage>
</organism>
<protein>
    <recommendedName>
        <fullName evidence="3">C2H2-type domain-containing protein</fullName>
    </recommendedName>
</protein>